<evidence type="ECO:0000256" key="7">
    <source>
        <dbReference type="ARBA" id="ARBA00023145"/>
    </source>
</evidence>
<keyword evidence="12" id="KW-1185">Reference proteome</keyword>
<evidence type="ECO:0000256" key="10">
    <source>
        <dbReference type="ARBA" id="ARBA00038868"/>
    </source>
</evidence>
<dbReference type="SMR" id="B5DPE9"/>
<dbReference type="InterPro" id="IPR050430">
    <property type="entry name" value="Peptidase_S1"/>
</dbReference>
<keyword evidence="6" id="KW-0720">Serine protease</keyword>
<evidence type="ECO:0000256" key="1">
    <source>
        <dbReference type="ARBA" id="ARBA00004239"/>
    </source>
</evidence>
<dbReference type="Gene3D" id="2.40.10.10">
    <property type="entry name" value="Trypsin-like serine proteases"/>
    <property type="match status" value="1"/>
</dbReference>
<dbReference type="Proteomes" id="UP000001819">
    <property type="component" value="Chromosome X"/>
</dbReference>
<keyword evidence="4" id="KW-0732">Signal</keyword>
<dbReference type="SUPFAM" id="SSF50494">
    <property type="entry name" value="Trypsin-like serine proteases"/>
    <property type="match status" value="1"/>
</dbReference>
<organism evidence="12 13">
    <name type="scientific">Drosophila pseudoobscura pseudoobscura</name>
    <name type="common">Fruit fly</name>
    <dbReference type="NCBI Taxonomy" id="46245"/>
    <lineage>
        <taxon>Eukaryota</taxon>
        <taxon>Metazoa</taxon>
        <taxon>Ecdysozoa</taxon>
        <taxon>Arthropoda</taxon>
        <taxon>Hexapoda</taxon>
        <taxon>Insecta</taxon>
        <taxon>Pterygota</taxon>
        <taxon>Neoptera</taxon>
        <taxon>Endopterygota</taxon>
        <taxon>Diptera</taxon>
        <taxon>Brachycera</taxon>
        <taxon>Muscomorpha</taxon>
        <taxon>Ephydroidea</taxon>
        <taxon>Drosophilidae</taxon>
        <taxon>Drosophila</taxon>
        <taxon>Sophophora</taxon>
    </lineage>
</organism>
<evidence type="ECO:0000313" key="13">
    <source>
        <dbReference type="RefSeq" id="XP_002134901.1"/>
    </source>
</evidence>
<evidence type="ECO:0000256" key="2">
    <source>
        <dbReference type="ARBA" id="ARBA00007664"/>
    </source>
</evidence>
<dbReference type="STRING" id="46245.B5DPE9"/>
<proteinExistence type="inferred from homology"/>
<evidence type="ECO:0000256" key="3">
    <source>
        <dbReference type="ARBA" id="ARBA00022670"/>
    </source>
</evidence>
<dbReference type="PROSITE" id="PS50240">
    <property type="entry name" value="TRYPSIN_DOM"/>
    <property type="match status" value="1"/>
</dbReference>
<dbReference type="ExpressionAtlas" id="B5DPE9">
    <property type="expression patterns" value="baseline"/>
</dbReference>
<dbReference type="PROSITE" id="PS00134">
    <property type="entry name" value="TRYPSIN_HIS"/>
    <property type="match status" value="1"/>
</dbReference>
<dbReference type="InterPro" id="IPR001314">
    <property type="entry name" value="Peptidase_S1A"/>
</dbReference>
<keyword evidence="8" id="KW-1015">Disulfide bond</keyword>
<dbReference type="InterPro" id="IPR018114">
    <property type="entry name" value="TRYPSIN_HIS"/>
</dbReference>
<gene>
    <name evidence="13" type="primary">LOC6900512</name>
</gene>
<keyword evidence="5" id="KW-0378">Hydrolase</keyword>
<evidence type="ECO:0000256" key="5">
    <source>
        <dbReference type="ARBA" id="ARBA00022801"/>
    </source>
</evidence>
<sequence length="270" mass="29496">MSAGFPLPLLLLFVLLLLVVCGSGAMVELSFEAVDLQRSPRVVGGHRSEVRHQPHMVNIRRNGNFECGGSLVTPYCVLTAAHCLVKGQPEDFVVRGGVTFLSDIRHARHVKNILLPSAYSHSTLDHDVALIQLQQPLKAPIARPIRLAIRSPRAGSFVRVSGWGLTDEGSTQLPNQLHSVHVRVMGRQECQKLYDGYRNITESMYCASVPGHKDACAADSGGPVVNANGLLVGVVSWGKANRCAHEDSPGVYSDVSYLSDWITDTMRRYC</sequence>
<dbReference type="InterPro" id="IPR001254">
    <property type="entry name" value="Trypsin_dom"/>
</dbReference>
<dbReference type="OMA" id="CAHEDSP"/>
<dbReference type="GO" id="GO:0006508">
    <property type="term" value="P:proteolysis"/>
    <property type="evidence" value="ECO:0007669"/>
    <property type="project" value="UniProtKB-KW"/>
</dbReference>
<dbReference type="PRINTS" id="PR00722">
    <property type="entry name" value="CHYMOTRYPSIN"/>
</dbReference>
<evidence type="ECO:0000313" key="12">
    <source>
        <dbReference type="Proteomes" id="UP000001819"/>
    </source>
</evidence>
<dbReference type="CDD" id="cd00190">
    <property type="entry name" value="Tryp_SPc"/>
    <property type="match status" value="1"/>
</dbReference>
<feature type="domain" description="Peptidase S1" evidence="11">
    <location>
        <begin position="42"/>
        <end position="267"/>
    </location>
</feature>
<name>B5DPE9_DROPS</name>
<accession>A0A6I8V0B2</accession>
<evidence type="ECO:0000256" key="6">
    <source>
        <dbReference type="ARBA" id="ARBA00022825"/>
    </source>
</evidence>
<dbReference type="AlphaFoldDB" id="B5DPE9"/>
<dbReference type="KEGG" id="dpo:6900512"/>
<comment type="subcellular location">
    <subcellularLocation>
        <location evidence="1">Secreted</location>
        <location evidence="1">Extracellular space</location>
    </subcellularLocation>
</comment>
<dbReference type="InterPro" id="IPR009003">
    <property type="entry name" value="Peptidase_S1_PA"/>
</dbReference>
<protein>
    <recommendedName>
        <fullName evidence="10">trypsin</fullName>
        <ecNumber evidence="10">3.4.21.4</ecNumber>
    </recommendedName>
</protein>
<dbReference type="GeneID" id="6900512"/>
<evidence type="ECO:0000256" key="4">
    <source>
        <dbReference type="ARBA" id="ARBA00022729"/>
    </source>
</evidence>
<evidence type="ECO:0000259" key="11">
    <source>
        <dbReference type="PROSITE" id="PS50240"/>
    </source>
</evidence>
<dbReference type="MEROPS" id="S01.A15"/>
<dbReference type="HOGENOM" id="CLU_006842_7_1_1"/>
<dbReference type="FunFam" id="2.40.10.10:FF:000034">
    <property type="entry name" value="Eupolytin"/>
    <property type="match status" value="1"/>
</dbReference>
<accession>B5DPE9</accession>
<dbReference type="GO" id="GO:0005576">
    <property type="term" value="C:extracellular region"/>
    <property type="evidence" value="ECO:0007669"/>
    <property type="project" value="UniProtKB-SubCell"/>
</dbReference>
<reference evidence="13" key="1">
    <citation type="submission" date="2025-08" db="UniProtKB">
        <authorList>
            <consortium name="RefSeq"/>
        </authorList>
    </citation>
    <scope>IDENTIFICATION</scope>
    <source>
        <strain evidence="13">MV-25-SWS-2005</strain>
        <tissue evidence="13">Whole body</tissue>
    </source>
</reference>
<keyword evidence="7" id="KW-0865">Zymogen</keyword>
<dbReference type="EC" id="3.4.21.4" evidence="10"/>
<comment type="similarity">
    <text evidence="2">Belongs to the peptidase S1 family.</text>
</comment>
<dbReference type="Pfam" id="PF00089">
    <property type="entry name" value="Trypsin"/>
    <property type="match status" value="1"/>
</dbReference>
<dbReference type="PANTHER" id="PTHR24276">
    <property type="entry name" value="POLYSERASE-RELATED"/>
    <property type="match status" value="1"/>
</dbReference>
<dbReference type="InterPro" id="IPR043504">
    <property type="entry name" value="Peptidase_S1_PA_chymotrypsin"/>
</dbReference>
<dbReference type="PANTHER" id="PTHR24276:SF91">
    <property type="entry name" value="AT26814P-RELATED"/>
    <property type="match status" value="1"/>
</dbReference>
<evidence type="ECO:0000256" key="8">
    <source>
        <dbReference type="ARBA" id="ARBA00023157"/>
    </source>
</evidence>
<dbReference type="InParanoid" id="B5DPE9"/>
<comment type="catalytic activity">
    <reaction evidence="9">
        <text>Preferential cleavage: Arg-|-Xaa, Lys-|-Xaa.</text>
        <dbReference type="EC" id="3.4.21.4"/>
    </reaction>
</comment>
<dbReference type="RefSeq" id="XP_002134901.1">
    <property type="nucleotide sequence ID" value="XM_002134865.3"/>
</dbReference>
<dbReference type="eggNOG" id="KOG3627">
    <property type="taxonomic scope" value="Eukaryota"/>
</dbReference>
<dbReference type="GO" id="GO:0004252">
    <property type="term" value="F:serine-type endopeptidase activity"/>
    <property type="evidence" value="ECO:0007669"/>
    <property type="project" value="UniProtKB-EC"/>
</dbReference>
<keyword evidence="3" id="KW-0645">Protease</keyword>
<dbReference type="SMART" id="SM00020">
    <property type="entry name" value="Tryp_SPc"/>
    <property type="match status" value="1"/>
</dbReference>
<evidence type="ECO:0000256" key="9">
    <source>
        <dbReference type="ARBA" id="ARBA00036320"/>
    </source>
</evidence>